<comment type="caution">
    <text evidence="1">The sequence shown here is derived from an EMBL/GenBank/DDBJ whole genome shotgun (WGS) entry which is preliminary data.</text>
</comment>
<proteinExistence type="predicted"/>
<evidence type="ECO:0000313" key="2">
    <source>
        <dbReference type="Proteomes" id="UP000318733"/>
    </source>
</evidence>
<organism evidence="1 2">
    <name type="scientific">Mucilaginibacter corticis</name>
    <dbReference type="NCBI Taxonomy" id="2597670"/>
    <lineage>
        <taxon>Bacteria</taxon>
        <taxon>Pseudomonadati</taxon>
        <taxon>Bacteroidota</taxon>
        <taxon>Sphingobacteriia</taxon>
        <taxon>Sphingobacteriales</taxon>
        <taxon>Sphingobacteriaceae</taxon>
        <taxon>Mucilaginibacter</taxon>
    </lineage>
</organism>
<dbReference type="AlphaFoldDB" id="A0A556M7S6"/>
<dbReference type="SUPFAM" id="SSF53448">
    <property type="entry name" value="Nucleotide-diphospho-sugar transferases"/>
    <property type="match status" value="1"/>
</dbReference>
<accession>A0A556M7S6</accession>
<sequence>MEAKIDNNLAPVILFIYNRPHHTRETLAALNQNLLAGQSVLYVFADGPKENATAADLDLIQQARAVVREKQWCKDVILIERDKNMYLEDNIIDGITQVINKHGKAIMLDDDLITSPYFLQYCNDGLQVYEHDKQIFSINSYMLPIDFETGPETFLCPVATSSTGWATWADRWKLFEASPAEIPEIVADMYLQNRFNVGLMDKMYMLTQMHTWDIRWYYTAFIRNGLGVFTTKSLIFNIGYDGSGTHKGGEDFIQELYTEPMQVTYQQTINLKHYSKLLNFVKPDLVSKKQKLKNIVKRLIGYKP</sequence>
<dbReference type="Proteomes" id="UP000318733">
    <property type="component" value="Unassembled WGS sequence"/>
</dbReference>
<evidence type="ECO:0008006" key="3">
    <source>
        <dbReference type="Google" id="ProtNLM"/>
    </source>
</evidence>
<evidence type="ECO:0000313" key="1">
    <source>
        <dbReference type="EMBL" id="TSJ35963.1"/>
    </source>
</evidence>
<dbReference type="EMBL" id="VLPK01000008">
    <property type="protein sequence ID" value="TSJ35963.1"/>
    <property type="molecule type" value="Genomic_DNA"/>
</dbReference>
<protein>
    <recommendedName>
        <fullName evidence="3">Glycosyltransferase</fullName>
    </recommendedName>
</protein>
<dbReference type="OrthoDB" id="9785375at2"/>
<name>A0A556M7S6_9SPHI</name>
<reference evidence="1 2" key="1">
    <citation type="submission" date="2019-07" db="EMBL/GenBank/DDBJ databases">
        <authorList>
            <person name="Huq M.A."/>
        </authorList>
    </citation>
    <scope>NUCLEOTIDE SEQUENCE [LARGE SCALE GENOMIC DNA]</scope>
    <source>
        <strain evidence="1 2">MAH-19</strain>
    </source>
</reference>
<dbReference type="Gene3D" id="3.90.550.10">
    <property type="entry name" value="Spore Coat Polysaccharide Biosynthesis Protein SpsA, Chain A"/>
    <property type="match status" value="1"/>
</dbReference>
<dbReference type="RefSeq" id="WP_144250837.1">
    <property type="nucleotide sequence ID" value="NZ_VLPK01000008.1"/>
</dbReference>
<gene>
    <name evidence="1" type="ORF">FO440_23890</name>
</gene>
<dbReference type="InterPro" id="IPR029044">
    <property type="entry name" value="Nucleotide-diphossugar_trans"/>
</dbReference>
<keyword evidence="2" id="KW-1185">Reference proteome</keyword>